<proteinExistence type="predicted"/>
<keyword evidence="1" id="KW-0547">Nucleotide-binding</keyword>
<dbReference type="InterPro" id="IPR050079">
    <property type="entry name" value="DEAD_box_RNA_helicase"/>
</dbReference>
<dbReference type="SMART" id="SM00490">
    <property type="entry name" value="HELICc"/>
    <property type="match status" value="1"/>
</dbReference>
<feature type="domain" description="Helicase C-terminal" evidence="5">
    <location>
        <begin position="147"/>
        <end position="259"/>
    </location>
</feature>
<dbReference type="GO" id="GO:0005829">
    <property type="term" value="C:cytosol"/>
    <property type="evidence" value="ECO:0007669"/>
    <property type="project" value="TreeGrafter"/>
</dbReference>
<keyword evidence="3" id="KW-0347">Helicase</keyword>
<dbReference type="CDD" id="cd18787">
    <property type="entry name" value="SF2_C_DEAD"/>
    <property type="match status" value="1"/>
</dbReference>
<keyword evidence="4" id="KW-0067">ATP-binding</keyword>
<dbReference type="GO" id="GO:0016787">
    <property type="term" value="F:hydrolase activity"/>
    <property type="evidence" value="ECO:0007669"/>
    <property type="project" value="UniProtKB-KW"/>
</dbReference>
<evidence type="ECO:0000256" key="1">
    <source>
        <dbReference type="ARBA" id="ARBA00022741"/>
    </source>
</evidence>
<name>A0AAV0TGV0_9STRA</name>
<reference evidence="6" key="1">
    <citation type="submission" date="2022-12" db="EMBL/GenBank/DDBJ databases">
        <authorList>
            <person name="Webb A."/>
        </authorList>
    </citation>
    <scope>NUCLEOTIDE SEQUENCE</scope>
    <source>
        <strain evidence="6">Pd1</strain>
    </source>
</reference>
<dbReference type="GO" id="GO:0003676">
    <property type="term" value="F:nucleic acid binding"/>
    <property type="evidence" value="ECO:0007669"/>
    <property type="project" value="InterPro"/>
</dbReference>
<dbReference type="Gene3D" id="3.40.50.300">
    <property type="entry name" value="P-loop containing nucleotide triphosphate hydrolases"/>
    <property type="match status" value="2"/>
</dbReference>
<sequence length="259" mass="28655">MAGDDLLRRARRRALLLVQMQERVMVKVMFRHLFNASRCQLHYLARPVAMARTGSGKTAAFLIPMVEKLKEHLDQDWCTCCGTVAHAELAMQTLRFAKLLSKFTSLKLALIVGGEGDSEEYADYSTDAAVLGDASEALVQLHVLVCAVPLHGSEFLPKDDQTIVFAATRHHVEFLHALLAANQIEASCAYGDMDQASRKINLGKFRAKKTSLLIVTDVAARGIDIPLLNNVLNYSFPPTQAVCASCWSCSPCWSHRYGF</sequence>
<dbReference type="InterPro" id="IPR011545">
    <property type="entry name" value="DEAD/DEAH_box_helicase_dom"/>
</dbReference>
<keyword evidence="2" id="KW-0378">Hydrolase</keyword>
<dbReference type="GO" id="GO:0003724">
    <property type="term" value="F:RNA helicase activity"/>
    <property type="evidence" value="ECO:0007669"/>
    <property type="project" value="TreeGrafter"/>
</dbReference>
<dbReference type="PANTHER" id="PTHR47959">
    <property type="entry name" value="ATP-DEPENDENT RNA HELICASE RHLE-RELATED"/>
    <property type="match status" value="1"/>
</dbReference>
<protein>
    <recommendedName>
        <fullName evidence="5">Helicase C-terminal domain-containing protein</fullName>
    </recommendedName>
</protein>
<keyword evidence="7" id="KW-1185">Reference proteome</keyword>
<comment type="caution">
    <text evidence="6">The sequence shown here is derived from an EMBL/GenBank/DDBJ whole genome shotgun (WGS) entry which is preliminary data.</text>
</comment>
<evidence type="ECO:0000313" key="6">
    <source>
        <dbReference type="EMBL" id="CAI5721680.1"/>
    </source>
</evidence>
<gene>
    <name evidence="6" type="ORF">PDE001_LOCUS2510</name>
</gene>
<organism evidence="6 7">
    <name type="scientific">Peronospora destructor</name>
    <dbReference type="NCBI Taxonomy" id="86335"/>
    <lineage>
        <taxon>Eukaryota</taxon>
        <taxon>Sar</taxon>
        <taxon>Stramenopiles</taxon>
        <taxon>Oomycota</taxon>
        <taxon>Peronosporomycetes</taxon>
        <taxon>Peronosporales</taxon>
        <taxon>Peronosporaceae</taxon>
        <taxon>Peronospora</taxon>
    </lineage>
</organism>
<evidence type="ECO:0000259" key="5">
    <source>
        <dbReference type="PROSITE" id="PS51194"/>
    </source>
</evidence>
<dbReference type="GO" id="GO:0005524">
    <property type="term" value="F:ATP binding"/>
    <property type="evidence" value="ECO:0007669"/>
    <property type="project" value="UniProtKB-KW"/>
</dbReference>
<dbReference type="EMBL" id="CANTFM010000424">
    <property type="protein sequence ID" value="CAI5721680.1"/>
    <property type="molecule type" value="Genomic_DNA"/>
</dbReference>
<evidence type="ECO:0000256" key="4">
    <source>
        <dbReference type="ARBA" id="ARBA00022840"/>
    </source>
</evidence>
<dbReference type="PANTHER" id="PTHR47959:SF8">
    <property type="entry name" value="RNA HELICASE"/>
    <property type="match status" value="1"/>
</dbReference>
<dbReference type="InterPro" id="IPR001650">
    <property type="entry name" value="Helicase_C-like"/>
</dbReference>
<dbReference type="Pfam" id="PF00271">
    <property type="entry name" value="Helicase_C"/>
    <property type="match status" value="1"/>
</dbReference>
<evidence type="ECO:0000256" key="2">
    <source>
        <dbReference type="ARBA" id="ARBA00022801"/>
    </source>
</evidence>
<dbReference type="SUPFAM" id="SSF52540">
    <property type="entry name" value="P-loop containing nucleoside triphosphate hydrolases"/>
    <property type="match status" value="2"/>
</dbReference>
<dbReference type="Pfam" id="PF00270">
    <property type="entry name" value="DEAD"/>
    <property type="match status" value="1"/>
</dbReference>
<accession>A0AAV0TGV0</accession>
<dbReference type="Proteomes" id="UP001162029">
    <property type="component" value="Unassembled WGS sequence"/>
</dbReference>
<dbReference type="InterPro" id="IPR027417">
    <property type="entry name" value="P-loop_NTPase"/>
</dbReference>
<evidence type="ECO:0000256" key="3">
    <source>
        <dbReference type="ARBA" id="ARBA00022806"/>
    </source>
</evidence>
<dbReference type="AlphaFoldDB" id="A0AAV0TGV0"/>
<dbReference type="PROSITE" id="PS51194">
    <property type="entry name" value="HELICASE_CTER"/>
    <property type="match status" value="1"/>
</dbReference>
<evidence type="ECO:0000313" key="7">
    <source>
        <dbReference type="Proteomes" id="UP001162029"/>
    </source>
</evidence>